<dbReference type="RefSeq" id="WP_271186207.1">
    <property type="nucleotide sequence ID" value="NZ_BSFE01000003.1"/>
</dbReference>
<dbReference type="AlphaFoldDB" id="A0A9W6IK82"/>
<dbReference type="PANTHER" id="PTHR34977">
    <property type="entry name" value="UPF0337 PROTEIN YJBJ"/>
    <property type="match status" value="1"/>
</dbReference>
<dbReference type="Pfam" id="PF05532">
    <property type="entry name" value="CsbD"/>
    <property type="match status" value="1"/>
</dbReference>
<comment type="caution">
    <text evidence="3">The sequence shown here is derived from an EMBL/GenBank/DDBJ whole genome shotgun (WGS) entry which is preliminary data.</text>
</comment>
<proteinExistence type="inferred from homology"/>
<comment type="similarity">
    <text evidence="1">Belongs to the UPF0337 (CsbD) family.</text>
</comment>
<dbReference type="Gene3D" id="1.10.1470.10">
    <property type="entry name" value="YjbJ"/>
    <property type="match status" value="1"/>
</dbReference>
<keyword evidence="4" id="KW-1185">Reference proteome</keyword>
<dbReference type="Proteomes" id="UP001143486">
    <property type="component" value="Unassembled WGS sequence"/>
</dbReference>
<evidence type="ECO:0000259" key="2">
    <source>
        <dbReference type="Pfam" id="PF05532"/>
    </source>
</evidence>
<dbReference type="PIRSF" id="PIRSF039008">
    <property type="entry name" value="YjbJ"/>
    <property type="match status" value="1"/>
</dbReference>
<feature type="domain" description="CsbD-like" evidence="2">
    <location>
        <begin position="5"/>
        <end position="56"/>
    </location>
</feature>
<evidence type="ECO:0000313" key="4">
    <source>
        <dbReference type="Proteomes" id="UP001143486"/>
    </source>
</evidence>
<evidence type="ECO:0000313" key="3">
    <source>
        <dbReference type="EMBL" id="GLK51842.1"/>
    </source>
</evidence>
<organism evidence="3 4">
    <name type="scientific">Maricaulis virginensis</name>
    <dbReference type="NCBI Taxonomy" id="144022"/>
    <lineage>
        <taxon>Bacteria</taxon>
        <taxon>Pseudomonadati</taxon>
        <taxon>Pseudomonadota</taxon>
        <taxon>Alphaproteobacteria</taxon>
        <taxon>Maricaulales</taxon>
        <taxon>Maricaulaceae</taxon>
        <taxon>Maricaulis</taxon>
    </lineage>
</organism>
<reference evidence="3" key="2">
    <citation type="submission" date="2023-01" db="EMBL/GenBank/DDBJ databases">
        <authorList>
            <person name="Sun Q."/>
            <person name="Evtushenko L."/>
        </authorList>
    </citation>
    <scope>NUCLEOTIDE SEQUENCE</scope>
    <source>
        <strain evidence="3">VKM B-1513</strain>
    </source>
</reference>
<dbReference type="InterPro" id="IPR008462">
    <property type="entry name" value="CsbD"/>
</dbReference>
<dbReference type="InterPro" id="IPR036629">
    <property type="entry name" value="YjbJ_sf"/>
</dbReference>
<accession>A0A9W6IK82</accession>
<evidence type="ECO:0000256" key="1">
    <source>
        <dbReference type="ARBA" id="ARBA00009129"/>
    </source>
</evidence>
<dbReference type="InterPro" id="IPR050423">
    <property type="entry name" value="UPF0337_stress_rsp"/>
</dbReference>
<reference evidence="3" key="1">
    <citation type="journal article" date="2014" name="Int. J. Syst. Evol. Microbiol.">
        <title>Complete genome sequence of Corynebacterium casei LMG S-19264T (=DSM 44701T), isolated from a smear-ripened cheese.</title>
        <authorList>
            <consortium name="US DOE Joint Genome Institute (JGI-PGF)"/>
            <person name="Walter F."/>
            <person name="Albersmeier A."/>
            <person name="Kalinowski J."/>
            <person name="Ruckert C."/>
        </authorList>
    </citation>
    <scope>NUCLEOTIDE SEQUENCE</scope>
    <source>
        <strain evidence="3">VKM B-1513</strain>
    </source>
</reference>
<dbReference type="SUPFAM" id="SSF69047">
    <property type="entry name" value="Hypothetical protein YjbJ"/>
    <property type="match status" value="1"/>
</dbReference>
<dbReference type="InterPro" id="IPR026042">
    <property type="entry name" value="YjbJ"/>
</dbReference>
<dbReference type="EMBL" id="BSFE01000003">
    <property type="protein sequence ID" value="GLK51842.1"/>
    <property type="molecule type" value="Genomic_DNA"/>
</dbReference>
<dbReference type="PANTHER" id="PTHR34977:SF1">
    <property type="entry name" value="UPF0337 PROTEIN YJBJ"/>
    <property type="match status" value="1"/>
</dbReference>
<gene>
    <name evidence="3" type="ORF">GCM10017621_13500</name>
</gene>
<protein>
    <submittedName>
        <fullName evidence="3">CsbD family protein</fullName>
    </submittedName>
</protein>
<name>A0A9W6IK82_9PROT</name>
<sequence length="65" mass="7395">MNATQLKGKWEQFTGDAKRQWGKLTDDDIAVVEGDAGKLAGKIRERYGKDKEEAEREVKDWIDGL</sequence>